<protein>
    <submittedName>
        <fullName evidence="1">Uncharacterized protein</fullName>
    </submittedName>
</protein>
<name>A0A0A9HKW1_ARUDO</name>
<accession>A0A0A9HKW1</accession>
<reference evidence="1" key="2">
    <citation type="journal article" date="2015" name="Data Brief">
        <title>Shoot transcriptome of the giant reed, Arundo donax.</title>
        <authorList>
            <person name="Barrero R.A."/>
            <person name="Guerrero F.D."/>
            <person name="Moolhuijzen P."/>
            <person name="Goolsby J.A."/>
            <person name="Tidwell J."/>
            <person name="Bellgard S.E."/>
            <person name="Bellgard M.I."/>
        </authorList>
    </citation>
    <scope>NUCLEOTIDE SEQUENCE</scope>
    <source>
        <tissue evidence="1">Shoot tissue taken approximately 20 cm above the soil surface</tissue>
    </source>
</reference>
<organism evidence="1">
    <name type="scientific">Arundo donax</name>
    <name type="common">Giant reed</name>
    <name type="synonym">Donax arundinaceus</name>
    <dbReference type="NCBI Taxonomy" id="35708"/>
    <lineage>
        <taxon>Eukaryota</taxon>
        <taxon>Viridiplantae</taxon>
        <taxon>Streptophyta</taxon>
        <taxon>Embryophyta</taxon>
        <taxon>Tracheophyta</taxon>
        <taxon>Spermatophyta</taxon>
        <taxon>Magnoliopsida</taxon>
        <taxon>Liliopsida</taxon>
        <taxon>Poales</taxon>
        <taxon>Poaceae</taxon>
        <taxon>PACMAD clade</taxon>
        <taxon>Arundinoideae</taxon>
        <taxon>Arundineae</taxon>
        <taxon>Arundo</taxon>
    </lineage>
</organism>
<dbReference type="AlphaFoldDB" id="A0A0A9HKW1"/>
<evidence type="ECO:0000313" key="1">
    <source>
        <dbReference type="EMBL" id="JAE37800.1"/>
    </source>
</evidence>
<reference evidence="1" key="1">
    <citation type="submission" date="2014-09" db="EMBL/GenBank/DDBJ databases">
        <authorList>
            <person name="Magalhaes I.L.F."/>
            <person name="Oliveira U."/>
            <person name="Santos F.R."/>
            <person name="Vidigal T.H.D.A."/>
            <person name="Brescovit A.D."/>
            <person name="Santos A.J."/>
        </authorList>
    </citation>
    <scope>NUCLEOTIDE SEQUENCE</scope>
    <source>
        <tissue evidence="1">Shoot tissue taken approximately 20 cm above the soil surface</tissue>
    </source>
</reference>
<sequence>MSSVTAARAIIPQRANSRPHFSHFAATILPAQLYVEVARLDCKLPCVLCVPHSDQS</sequence>
<proteinExistence type="predicted"/>
<dbReference type="EMBL" id="GBRH01160096">
    <property type="protein sequence ID" value="JAE37800.1"/>
    <property type="molecule type" value="Transcribed_RNA"/>
</dbReference>